<dbReference type="EMBL" id="GBRH01160188">
    <property type="protein sequence ID" value="JAE37708.1"/>
    <property type="molecule type" value="Transcribed_RNA"/>
</dbReference>
<protein>
    <submittedName>
        <fullName evidence="2">Uncharacterized protein</fullName>
    </submittedName>
</protein>
<keyword evidence="1" id="KW-1133">Transmembrane helix</keyword>
<keyword evidence="1" id="KW-0812">Transmembrane</keyword>
<reference evidence="2" key="2">
    <citation type="journal article" date="2015" name="Data Brief">
        <title>Shoot transcriptome of the giant reed, Arundo donax.</title>
        <authorList>
            <person name="Barrero R.A."/>
            <person name="Guerrero F.D."/>
            <person name="Moolhuijzen P."/>
            <person name="Goolsby J.A."/>
            <person name="Tidwell J."/>
            <person name="Bellgard S.E."/>
            <person name="Bellgard M.I."/>
        </authorList>
    </citation>
    <scope>NUCLEOTIDE SEQUENCE</scope>
    <source>
        <tissue evidence="2">Shoot tissue taken approximately 20 cm above the soil surface</tissue>
    </source>
</reference>
<feature type="transmembrane region" description="Helical" evidence="1">
    <location>
        <begin position="63"/>
        <end position="85"/>
    </location>
</feature>
<evidence type="ECO:0000313" key="2">
    <source>
        <dbReference type="EMBL" id="JAE37708.1"/>
    </source>
</evidence>
<accession>A0A0A9HXR9</accession>
<organism evidence="2">
    <name type="scientific">Arundo donax</name>
    <name type="common">Giant reed</name>
    <name type="synonym">Donax arundinaceus</name>
    <dbReference type="NCBI Taxonomy" id="35708"/>
    <lineage>
        <taxon>Eukaryota</taxon>
        <taxon>Viridiplantae</taxon>
        <taxon>Streptophyta</taxon>
        <taxon>Embryophyta</taxon>
        <taxon>Tracheophyta</taxon>
        <taxon>Spermatophyta</taxon>
        <taxon>Magnoliopsida</taxon>
        <taxon>Liliopsida</taxon>
        <taxon>Poales</taxon>
        <taxon>Poaceae</taxon>
        <taxon>PACMAD clade</taxon>
        <taxon>Arundinoideae</taxon>
        <taxon>Arundineae</taxon>
        <taxon>Arundo</taxon>
    </lineage>
</organism>
<reference evidence="2" key="1">
    <citation type="submission" date="2014-09" db="EMBL/GenBank/DDBJ databases">
        <authorList>
            <person name="Magalhaes I.L.F."/>
            <person name="Oliveira U."/>
            <person name="Santos F.R."/>
            <person name="Vidigal T.H.D.A."/>
            <person name="Brescovit A.D."/>
            <person name="Santos A.J."/>
        </authorList>
    </citation>
    <scope>NUCLEOTIDE SEQUENCE</scope>
    <source>
        <tissue evidence="2">Shoot tissue taken approximately 20 cm above the soil surface</tissue>
    </source>
</reference>
<dbReference type="AlphaFoldDB" id="A0A0A9HXR9"/>
<proteinExistence type="predicted"/>
<sequence length="95" mass="11496">MSFRKIHCKISPLTLFFSLTSILKVWCFFTKLRERKTGENFEGQRRPTPSKIRDNPFILSSFFFPPAFLVLLPFLIFFTPLFHFYGWKQLRSRKR</sequence>
<keyword evidence="1" id="KW-0472">Membrane</keyword>
<name>A0A0A9HXR9_ARUDO</name>
<evidence type="ECO:0000256" key="1">
    <source>
        <dbReference type="SAM" id="Phobius"/>
    </source>
</evidence>